<feature type="domain" description="NHR" evidence="1">
    <location>
        <begin position="288"/>
        <end position="455"/>
    </location>
</feature>
<dbReference type="EMBL" id="ABJB010574559">
    <property type="status" value="NOT_ANNOTATED_CDS"/>
    <property type="molecule type" value="Genomic_DNA"/>
</dbReference>
<evidence type="ECO:0000259" key="1">
    <source>
        <dbReference type="PROSITE" id="PS51065"/>
    </source>
</evidence>
<proteinExistence type="predicted"/>
<dbReference type="EMBL" id="ABJB011140461">
    <property type="status" value="NOT_ANNOTATED_CDS"/>
    <property type="molecule type" value="Genomic_DNA"/>
</dbReference>
<dbReference type="InterPro" id="IPR006573">
    <property type="entry name" value="NHR_dom"/>
</dbReference>
<feature type="domain" description="NHR" evidence="1">
    <location>
        <begin position="880"/>
        <end position="1045"/>
    </location>
</feature>
<dbReference type="GO" id="GO:0061630">
    <property type="term" value="F:ubiquitin protein ligase activity"/>
    <property type="evidence" value="ECO:0000318"/>
    <property type="project" value="GO_Central"/>
</dbReference>
<dbReference type="VEuPathDB" id="VectorBase:ISCW001367"/>
<dbReference type="EMBL" id="ABJB010834244">
    <property type="status" value="NOT_ANNOTATED_CDS"/>
    <property type="molecule type" value="Genomic_DNA"/>
</dbReference>
<protein>
    <submittedName>
        <fullName evidence="2 3">Neuralized, putative</fullName>
    </submittedName>
</protein>
<dbReference type="PANTHER" id="PTHR12429:SF14">
    <property type="entry name" value="NEURALIZED-LIKE PROTEIN 4"/>
    <property type="match status" value="1"/>
</dbReference>
<feature type="non-terminal residue" evidence="2">
    <location>
        <position position="1"/>
    </location>
</feature>
<feature type="domain" description="NHR" evidence="1">
    <location>
        <begin position="1086"/>
        <end position="1250"/>
    </location>
</feature>
<dbReference type="InterPro" id="IPR013320">
    <property type="entry name" value="ConA-like_dom_sf"/>
</dbReference>
<dbReference type="OrthoDB" id="49113at2759"/>
<feature type="domain" description="NHR" evidence="1">
    <location>
        <begin position="490"/>
        <end position="655"/>
    </location>
</feature>
<evidence type="ECO:0000313" key="4">
    <source>
        <dbReference type="Proteomes" id="UP000001555"/>
    </source>
</evidence>
<feature type="domain" description="NHR" evidence="1">
    <location>
        <begin position="11"/>
        <end position="177"/>
    </location>
</feature>
<dbReference type="PaxDb" id="6945-B7P460"/>
<dbReference type="Pfam" id="PF07177">
    <property type="entry name" value="Neuralized"/>
    <property type="match status" value="6"/>
</dbReference>
<dbReference type="EMBL" id="ABJB010947202">
    <property type="status" value="NOT_ANNOTATED_CDS"/>
    <property type="molecule type" value="Genomic_DNA"/>
</dbReference>
<feature type="domain" description="NHR" evidence="1">
    <location>
        <begin position="686"/>
        <end position="852"/>
    </location>
</feature>
<reference evidence="2 4" key="1">
    <citation type="submission" date="2008-03" db="EMBL/GenBank/DDBJ databases">
        <title>Annotation of Ixodes scapularis.</title>
        <authorList>
            <consortium name="Ixodes scapularis Genome Project Consortium"/>
            <person name="Caler E."/>
            <person name="Hannick L.I."/>
            <person name="Bidwell S."/>
            <person name="Joardar V."/>
            <person name="Thiagarajan M."/>
            <person name="Amedeo P."/>
            <person name="Galinsky K.J."/>
            <person name="Schobel S."/>
            <person name="Inman J."/>
            <person name="Hostetler J."/>
            <person name="Miller J."/>
            <person name="Hammond M."/>
            <person name="Megy K."/>
            <person name="Lawson D."/>
            <person name="Kodira C."/>
            <person name="Sutton G."/>
            <person name="Meyer J."/>
            <person name="Hill C.A."/>
            <person name="Birren B."/>
            <person name="Nene V."/>
            <person name="Collins F."/>
            <person name="Alarcon-Chaidez F."/>
            <person name="Wikel S."/>
            <person name="Strausberg R."/>
        </authorList>
    </citation>
    <scope>NUCLEOTIDE SEQUENCE [LARGE SCALE GENOMIC DNA]</scope>
    <source>
        <strain evidence="4">Wikel</strain>
        <strain evidence="2">Wikel colony</strain>
    </source>
</reference>
<organism>
    <name type="scientific">Ixodes scapularis</name>
    <name type="common">Black-legged tick</name>
    <name type="synonym">Deer tick</name>
    <dbReference type="NCBI Taxonomy" id="6945"/>
    <lineage>
        <taxon>Eukaryota</taxon>
        <taxon>Metazoa</taxon>
        <taxon>Ecdysozoa</taxon>
        <taxon>Arthropoda</taxon>
        <taxon>Chelicerata</taxon>
        <taxon>Arachnida</taxon>
        <taxon>Acari</taxon>
        <taxon>Parasitiformes</taxon>
        <taxon>Ixodida</taxon>
        <taxon>Ixodoidea</taxon>
        <taxon>Ixodidae</taxon>
        <taxon>Ixodinae</taxon>
        <taxon>Ixodes</taxon>
    </lineage>
</organism>
<dbReference type="SUPFAM" id="SSF49899">
    <property type="entry name" value="Concanavalin A-like lectins/glucanases"/>
    <property type="match status" value="3"/>
</dbReference>
<dbReference type="FunFam" id="2.60.120.920:FF:000001">
    <property type="entry name" value="neuralized-like protein 4 isoform X1"/>
    <property type="match status" value="5"/>
</dbReference>
<dbReference type="InterPro" id="IPR037962">
    <property type="entry name" value="Neuralized"/>
</dbReference>
<dbReference type="EMBL" id="ABJB010147753">
    <property type="status" value="NOT_ANNOTATED_CDS"/>
    <property type="molecule type" value="Genomic_DNA"/>
</dbReference>
<name>B7P460_IXOSC</name>
<gene>
    <name evidence="2" type="ORF">IscW_ISCW001367</name>
</gene>
<accession>B7P460</accession>
<dbReference type="FunCoup" id="B7P460">
    <property type="interactions" value="122"/>
</dbReference>
<dbReference type="FunFam" id="2.60.120.920:FF:000014">
    <property type="entry name" value="neuralized-like protein 4 isoform X2"/>
    <property type="match status" value="1"/>
</dbReference>
<dbReference type="EMBL" id="DS633434">
    <property type="protein sequence ID" value="EEC01382.1"/>
    <property type="molecule type" value="Genomic_DNA"/>
</dbReference>
<evidence type="ECO:0000313" key="2">
    <source>
        <dbReference type="EMBL" id="EEC01382.1"/>
    </source>
</evidence>
<reference evidence="3" key="2">
    <citation type="submission" date="2020-05" db="UniProtKB">
        <authorList>
            <consortium name="EnsemblMetazoa"/>
        </authorList>
    </citation>
    <scope>IDENTIFICATION</scope>
    <source>
        <strain evidence="3">wikel</strain>
    </source>
</reference>
<dbReference type="PROSITE" id="PS51065">
    <property type="entry name" value="NHR"/>
    <property type="match status" value="6"/>
</dbReference>
<sequence length="1522" mass="166240">GGNADGSIMALNSFHQRKGYLVTISNGNRTAQRIHPHQEFNNGIVMSAQPLRDHQLFEVRIDKKVATWSGSIEIGVTALDPCTLAFPSSATNLREGSWVMSGTGVLQDGQPLVEEYGADLDQLGEGDRVGVMRSSAGELQFFVNGRSQGVAARRLPPRVYAVVDLYGKCAQVSIVDGEAREHPSAEIRAEMAFLPPPPQFQTVFCLDFHLFPLRFIVPFFPRPCNGRLEESFDHPVCDSSSSVHRSRSVCNVAGENSPEHGRAGSLADNVGSESVVAPYVPSGSSEDPLRFHLRCGALVHLSNGNRTAERRKPADEFNNGVVMTHRALRDDEWFEIRIDELVNKWSGSIELGVTTHNPDTLDFPATMTNMRSGTIMMSGSGILTNGKGSRREYGNYNLDELHEGDRIGVVRKSNGNLHYYINGMDQGMASNSVPQVVYGVVDLYGMTVKVTLLDRSDPSLSLHHCGLHSQYRDLLYLRFADDTNDRETERLLFHPRCGGRALVTNGGRTARRPSALDGFNNAVVLTNRALRADELFEVVLEQQVSKWTGSIDIGVTMFPPHLLEFPTTMTNVRSGTWIMTGCGVMHNGTEVLVDYCRNLDTLQADRVGVKRTSDGSLHFFINGADQGVAARNVPARVYGVIDLYGQTAQASVVDHSGGPPRSGAPPELLSAVPSPSLGEGDQVAAEVRFSELHGRNARVLNNGLTAVRPNAHGEFNFAIVVSSQPLTDNELFEVVVDQMVDRWSGSIEAGVTAIRPEDLEFPSTMTDISHDTWMLSGSAIMRNGNTVRNGYKCDLDQLGVGSRVGMMRDSEGCLRYFVNGEDQGVACRNLPPRVWAVVDLYGQCAQVSIVPQHRIMPALPPPVKLGAFVNPLAVVVPAVNHQFNGCCGKNVVLRNGNKVACRTVGFNNALVFSAAPLELEELFEVQVEQVSNVWAGTLVLGLTTLAPEAGLPLPSSALCMPGHHSWLLVGSRVFLDGTLLRDNYGPSLHRLAAGERIGVQHCFDGTLHIHLNGEDLGPAASNLPKTLYAVLDLYGMLESVSLCSSSIVPATHSAATNYYDAAEVSTPPVVSDHPLSQCSPRKERVSLELHENHGRNVRLRGGNLVACRVAGYGHGLLVSSKPLPRGQLFRVRIDRLNSKWCSSLLVGVVGENPEKLHFPLSALGLRKLSWVVCGDSVYHNGVKVCGGGYGPNLDNLQQWHTVGVQVDLEGCLHMHVNGVDQGVAARDLPPVCYALVDLYGQCEQVPILLHEGEHSSNKRSNSMQQFEVYPPSLEHILYGILIHCHPVPSFFLVGLPCRLMVVAPTEGYFLPDLNVCYCETCHKIRGDEPYLKVGEPPRDYAVPFGWCHFPLRPQPRPDNNSVQQKWHMAFHGVPLGAVRKTLDRGELLPPGEHFGSKLLCPFLADKVALCQVSKPRGKAENFETRTVCLSPTLRYAGSSAFCPRHEFVDPKSGRRMHARAAFQVLVQPGSYTTHPASAAVTGAVAGRELVDVHFVASELEWRTKEIGATVLHALLVRLEAPS</sequence>
<dbReference type="EMBL" id="ABJB010429187">
    <property type="status" value="NOT_ANNOTATED_CDS"/>
    <property type="molecule type" value="Genomic_DNA"/>
</dbReference>
<dbReference type="EMBL" id="ABJB010541243">
    <property type="status" value="NOT_ANNOTATED_CDS"/>
    <property type="molecule type" value="Genomic_DNA"/>
</dbReference>
<dbReference type="EMBL" id="ABJB010286945">
    <property type="status" value="NOT_ANNOTATED_CDS"/>
    <property type="molecule type" value="Genomic_DNA"/>
</dbReference>
<keyword evidence="4" id="KW-1185">Reference proteome</keyword>
<evidence type="ECO:0000313" key="3">
    <source>
        <dbReference type="EnsemblMetazoa" id="ISCW001367-PA"/>
    </source>
</evidence>
<dbReference type="VEuPathDB" id="VectorBase:ISCI001367"/>
<dbReference type="VEuPathDB" id="VectorBase:ISCP_033995"/>
<dbReference type="CDD" id="cd12887">
    <property type="entry name" value="SPRY_NHR_like"/>
    <property type="match status" value="6"/>
</dbReference>
<dbReference type="HOGENOM" id="CLU_002040_1_0_1"/>
<dbReference type="STRING" id="6945.B7P460"/>
<dbReference type="SMART" id="SM00588">
    <property type="entry name" value="NEUZ"/>
    <property type="match status" value="6"/>
</dbReference>
<dbReference type="EMBL" id="ABJB010138586">
    <property type="status" value="NOT_ANNOTATED_CDS"/>
    <property type="molecule type" value="Genomic_DNA"/>
</dbReference>
<dbReference type="PANTHER" id="PTHR12429">
    <property type="entry name" value="NEURALIZED"/>
    <property type="match status" value="1"/>
</dbReference>
<dbReference type="Proteomes" id="UP000001555">
    <property type="component" value="Unassembled WGS sequence"/>
</dbReference>
<dbReference type="EMBL" id="ABJB010591801">
    <property type="status" value="NOT_ANNOTATED_CDS"/>
    <property type="molecule type" value="Genomic_DNA"/>
</dbReference>
<dbReference type="Gene3D" id="2.60.120.920">
    <property type="match status" value="6"/>
</dbReference>
<dbReference type="InterPro" id="IPR043136">
    <property type="entry name" value="B30.2/SPRY_sf"/>
</dbReference>
<dbReference type="EnsemblMetazoa" id="ISCW001367-RA">
    <property type="protein sequence ID" value="ISCW001367-PA"/>
    <property type="gene ID" value="ISCW001367"/>
</dbReference>